<proteinExistence type="predicted"/>
<dbReference type="EMBL" id="JH600068">
    <property type="protein sequence ID" value="EIG53590.1"/>
    <property type="molecule type" value="Genomic_DNA"/>
</dbReference>
<dbReference type="OrthoDB" id="9830329at2"/>
<organism evidence="1">
    <name type="scientific">Desulfovibrio sp. U5L</name>
    <dbReference type="NCBI Taxonomy" id="596152"/>
    <lineage>
        <taxon>Bacteria</taxon>
        <taxon>Pseudomonadati</taxon>
        <taxon>Thermodesulfobacteriota</taxon>
        <taxon>Desulfovibrionia</taxon>
        <taxon>Desulfovibrionales</taxon>
        <taxon>Desulfovibrionaceae</taxon>
        <taxon>Desulfovibrio</taxon>
    </lineage>
</organism>
<dbReference type="eggNOG" id="ENOG503186U">
    <property type="taxonomic scope" value="Bacteria"/>
</dbReference>
<dbReference type="AlphaFoldDB" id="I2Q1D4"/>
<name>I2Q1D4_9BACT</name>
<accession>I2Q1D4</accession>
<reference evidence="1" key="1">
    <citation type="submission" date="2011-11" db="EMBL/GenBank/DDBJ databases">
        <title>Improved High-Quality Draft sequence of Desulfovibrio sp. U5L.</title>
        <authorList>
            <consortium name="US DOE Joint Genome Institute"/>
            <person name="Lucas S."/>
            <person name="Han J."/>
            <person name="Lapidus A."/>
            <person name="Cheng J.-F."/>
            <person name="Goodwin L."/>
            <person name="Pitluck S."/>
            <person name="Peters L."/>
            <person name="Ovchinnikova G."/>
            <person name="Held B."/>
            <person name="Detter J.C."/>
            <person name="Han C."/>
            <person name="Tapia R."/>
            <person name="Land M."/>
            <person name="Hauser L."/>
            <person name="Kyrpides N."/>
            <person name="Ivanova N."/>
            <person name="Pagani I."/>
            <person name="Gabster J."/>
            <person name="Walker C."/>
            <person name="Stolyar S."/>
            <person name="Stahl D."/>
            <person name="Arkin A."/>
            <person name="Dehal P."/>
            <person name="Hazen T."/>
            <person name="Woyke T."/>
        </authorList>
    </citation>
    <scope>NUCLEOTIDE SEQUENCE [LARGE SCALE GENOMIC DNA]</scope>
    <source>
        <strain evidence="1">U5L</strain>
    </source>
</reference>
<protein>
    <submittedName>
        <fullName evidence="1">Uncharacterized protein</fullName>
    </submittedName>
</protein>
<evidence type="ECO:0000313" key="1">
    <source>
        <dbReference type="EMBL" id="EIG53590.1"/>
    </source>
</evidence>
<dbReference type="STRING" id="596152.DesU5LDRAFT_1916"/>
<sequence>MKLMYPQSFPCLFDGFPTALEIRMGVSGGDIVAGASLGTKFTLTRTPKCGLPQGDYTIGSPLPECRMIYSDTGNDDDFTIKVSFLGYGTFYKLTASDQSLRFQVYKAIAIETAAGEKVFGDTFDCETLIPATQDVEALFSYTAPTFQYIDPVSSGVSSDGSVTVEIGGTTYNLSDGTIIKINSSNGVLTLSYINGNLVFG</sequence>
<dbReference type="HOGENOM" id="CLU_1364395_0_0_7"/>
<gene>
    <name evidence="1" type="ORF">DesU5LDRAFT_1916</name>
</gene>